<proteinExistence type="inferred from homology"/>
<dbReference type="GO" id="GO:0005634">
    <property type="term" value="C:nucleus"/>
    <property type="evidence" value="ECO:0007669"/>
    <property type="project" value="InterPro"/>
</dbReference>
<dbReference type="GO" id="GO:0045132">
    <property type="term" value="P:meiotic chromosome segregation"/>
    <property type="evidence" value="ECO:0007669"/>
    <property type="project" value="InterPro"/>
</dbReference>
<comment type="caution">
    <text evidence="6">The sequence shown here is derived from an EMBL/GenBank/DDBJ whole genome shotgun (WGS) entry which is preliminary data.</text>
</comment>
<feature type="domain" description="Shugoshin C-terminal" evidence="5">
    <location>
        <begin position="275"/>
        <end position="298"/>
    </location>
</feature>
<evidence type="ECO:0000256" key="1">
    <source>
        <dbReference type="ARBA" id="ARBA00010845"/>
    </source>
</evidence>
<evidence type="ECO:0000259" key="5">
    <source>
        <dbReference type="Pfam" id="PF07557"/>
    </source>
</evidence>
<evidence type="ECO:0000313" key="6">
    <source>
        <dbReference type="EMBL" id="KAK5971878.1"/>
    </source>
</evidence>
<organism evidence="6 7">
    <name type="scientific">Trichostrongylus colubriformis</name>
    <name type="common">Black scour worm</name>
    <dbReference type="NCBI Taxonomy" id="6319"/>
    <lineage>
        <taxon>Eukaryota</taxon>
        <taxon>Metazoa</taxon>
        <taxon>Ecdysozoa</taxon>
        <taxon>Nematoda</taxon>
        <taxon>Chromadorea</taxon>
        <taxon>Rhabditida</taxon>
        <taxon>Rhabditina</taxon>
        <taxon>Rhabditomorpha</taxon>
        <taxon>Strongyloidea</taxon>
        <taxon>Trichostrongylidae</taxon>
        <taxon>Trichostrongylus</taxon>
    </lineage>
</organism>
<dbReference type="Proteomes" id="UP001331761">
    <property type="component" value="Unassembled WGS sequence"/>
</dbReference>
<feature type="coiled-coil region" evidence="3">
    <location>
        <begin position="54"/>
        <end position="108"/>
    </location>
</feature>
<keyword evidence="7" id="KW-1185">Reference proteome</keyword>
<dbReference type="AlphaFoldDB" id="A0AAN8FJF9"/>
<name>A0AAN8FJF9_TRICO</name>
<feature type="region of interest" description="Disordered" evidence="4">
    <location>
        <begin position="286"/>
        <end position="314"/>
    </location>
</feature>
<keyword evidence="2" id="KW-0159">Chromosome partition</keyword>
<feature type="region of interest" description="Disordered" evidence="4">
    <location>
        <begin position="238"/>
        <end position="259"/>
    </location>
</feature>
<dbReference type="GO" id="GO:0000775">
    <property type="term" value="C:chromosome, centromeric region"/>
    <property type="evidence" value="ECO:0007669"/>
    <property type="project" value="InterPro"/>
</dbReference>
<reference evidence="6 7" key="1">
    <citation type="submission" date="2019-10" db="EMBL/GenBank/DDBJ databases">
        <title>Assembly and Annotation for the nematode Trichostrongylus colubriformis.</title>
        <authorList>
            <person name="Martin J."/>
        </authorList>
    </citation>
    <scope>NUCLEOTIDE SEQUENCE [LARGE SCALE GENOMIC DNA]</scope>
    <source>
        <strain evidence="6">G859</strain>
        <tissue evidence="6">Whole worm</tissue>
    </source>
</reference>
<accession>A0AAN8FJF9</accession>
<evidence type="ECO:0000256" key="3">
    <source>
        <dbReference type="SAM" id="Coils"/>
    </source>
</evidence>
<dbReference type="InterPro" id="IPR011515">
    <property type="entry name" value="Shugoshin_C"/>
</dbReference>
<evidence type="ECO:0000256" key="2">
    <source>
        <dbReference type="ARBA" id="ARBA00022829"/>
    </source>
</evidence>
<comment type="similarity">
    <text evidence="1">Belongs to the shugoshin family.</text>
</comment>
<protein>
    <submittedName>
        <fullName evidence="6">Shugoshin</fullName>
    </submittedName>
</protein>
<dbReference type="EMBL" id="WIXE01017274">
    <property type="protein sequence ID" value="KAK5971878.1"/>
    <property type="molecule type" value="Genomic_DNA"/>
</dbReference>
<gene>
    <name evidence="6" type="ORF">GCK32_009046</name>
</gene>
<sequence length="314" mass="35346">MSEGVTKDDLASFFGAKTRNSGCGSSNRTSLRQNSKDLPRGYYAETNQSLVWRILRLEAELVNSRKQVEELRKENELLKKRMEECGGLENAEKIEALVEERIKRKMDKLGHISRRTIAFLNKSASTLKNAFEDFGIELIPDANYSLEEEAGNNSKARLTISGKPHLDPVSESPPLVLKLQAVHESGESCEASRPFDENETPTGALITRRPRRSELFVRNHNIHGGDYENDFRQTLVNECSSPSGDMDSAATPSAQSKRPVLDTPAIPWMETDTVRRKRTATMKIKTLAEPKLNSKLRRPGRNDEPIPFISSENY</sequence>
<dbReference type="Pfam" id="PF07557">
    <property type="entry name" value="Shugoshin_C"/>
    <property type="match status" value="1"/>
</dbReference>
<evidence type="ECO:0000313" key="7">
    <source>
        <dbReference type="Proteomes" id="UP001331761"/>
    </source>
</evidence>
<keyword evidence="3" id="KW-0175">Coiled coil</keyword>
<evidence type="ECO:0000256" key="4">
    <source>
        <dbReference type="SAM" id="MobiDB-lite"/>
    </source>
</evidence>